<dbReference type="InterPro" id="IPR000477">
    <property type="entry name" value="RT_dom"/>
</dbReference>
<reference evidence="4" key="1">
    <citation type="submission" date="2016-10" db="EMBL/GenBank/DDBJ databases">
        <authorList>
            <person name="Varghese N."/>
            <person name="Submissions S."/>
        </authorList>
    </citation>
    <scope>NUCLEOTIDE SEQUENCE [LARGE SCALE GENOMIC DNA]</scope>
    <source>
        <strain evidence="4">DSM 23920</strain>
    </source>
</reference>
<organism evidence="3 4">
    <name type="scientific">Chitinophaga terrae</name>
    <name type="common">ex Kim and Jung 2007</name>
    <dbReference type="NCBI Taxonomy" id="408074"/>
    <lineage>
        <taxon>Bacteria</taxon>
        <taxon>Pseudomonadati</taxon>
        <taxon>Bacteroidota</taxon>
        <taxon>Chitinophagia</taxon>
        <taxon>Chitinophagales</taxon>
        <taxon>Chitinophagaceae</taxon>
        <taxon>Chitinophaga</taxon>
    </lineage>
</organism>
<accession>A0A1H4EZ41</accession>
<gene>
    <name evidence="3" type="ORF">SAMN05660909_04023</name>
</gene>
<dbReference type="CDD" id="cd01651">
    <property type="entry name" value="RT_G2_intron"/>
    <property type="match status" value="1"/>
</dbReference>
<keyword evidence="3" id="KW-0548">Nucleotidyltransferase</keyword>
<dbReference type="Pfam" id="PF21368">
    <property type="entry name" value="AI2M-like_HNH"/>
    <property type="match status" value="1"/>
</dbReference>
<dbReference type="CDD" id="cd00085">
    <property type="entry name" value="HNHc"/>
    <property type="match status" value="1"/>
</dbReference>
<dbReference type="GO" id="GO:0006397">
    <property type="term" value="P:mRNA processing"/>
    <property type="evidence" value="ECO:0007669"/>
    <property type="project" value="InterPro"/>
</dbReference>
<dbReference type="STRING" id="408074.SAMN05660909_04023"/>
<dbReference type="Pfam" id="PF01348">
    <property type="entry name" value="Intron_maturas2"/>
    <property type="match status" value="1"/>
</dbReference>
<dbReference type="InterPro" id="IPR024937">
    <property type="entry name" value="Domain_X"/>
</dbReference>
<dbReference type="EMBL" id="FNRL01000021">
    <property type="protein sequence ID" value="SEA89930.1"/>
    <property type="molecule type" value="Genomic_DNA"/>
</dbReference>
<dbReference type="InterPro" id="IPR003615">
    <property type="entry name" value="HNH_nuc"/>
</dbReference>
<keyword evidence="3" id="KW-0695">RNA-directed DNA polymerase</keyword>
<protein>
    <submittedName>
        <fullName evidence="3">Group II intron reverse transcriptase/maturase</fullName>
    </submittedName>
</protein>
<name>A0A1H4EZ41_9BACT</name>
<dbReference type="SUPFAM" id="SSF56672">
    <property type="entry name" value="DNA/RNA polymerases"/>
    <property type="match status" value="1"/>
</dbReference>
<dbReference type="AlphaFoldDB" id="A0A1H4EZ41"/>
<dbReference type="PANTHER" id="PTHR34047:SF8">
    <property type="entry name" value="PROTEIN YKFC"/>
    <property type="match status" value="1"/>
</dbReference>
<dbReference type="InterPro" id="IPR049030">
    <property type="entry name" value="AI2M-like_HNH"/>
</dbReference>
<feature type="domain" description="Reverse transcriptase" evidence="2">
    <location>
        <begin position="76"/>
        <end position="370"/>
    </location>
</feature>
<dbReference type="PANTHER" id="PTHR34047">
    <property type="entry name" value="NUCLEAR INTRON MATURASE 1, MITOCHONDRIAL-RELATED"/>
    <property type="match status" value="1"/>
</dbReference>
<dbReference type="PROSITE" id="PS50878">
    <property type="entry name" value="RT_POL"/>
    <property type="match status" value="1"/>
</dbReference>
<keyword evidence="3" id="KW-0808">Transferase</keyword>
<dbReference type="Pfam" id="PF00078">
    <property type="entry name" value="RVT_1"/>
    <property type="match status" value="2"/>
</dbReference>
<dbReference type="InterPro" id="IPR043502">
    <property type="entry name" value="DNA/RNA_pol_sf"/>
</dbReference>
<sequence length="611" mass="72215">MENVRDIMRNPQLVLNSLSRHSRDVNYKFERLYRILFNSEMFYVAYQKIYAKQGNMTQGADGKTIDDMSIERINQLVDSLKNETYQPFPSKRTYIPKRNGKMRPLGIPSFDDKLVQEVIRMILEAIYEGQFEHSSHGFRSERSCHTALSDIQKSFIGVKWFVEGDIKGFFDNINHDVMINILKERISDDRFIRLIRKLLNAGYLDKWIFNNTYSGTPQGGIVSPILANIYLDKLDKYVKRYIQSFNEGEKRSRTPEYRKLECRKRYITKKLETEENNDAKKAIIREIKKIDKSRILIPSQDEMDETFKRLKYVRYADDFILGVIGSKKECERVKEDIKQFLFNELQLELSDEKTLITHATKPAKFLGYEVYIRKSNQTKRDATGRPSRLFNNRIVLSITQETIRKKLIEYQAVWFKYIDGKEIWQPKGRPYLRNHDDLEILETYNAQIRGFYNYFSIANNSNIISDFSYIMEYSMYKTLAAKHNTSKAKILSQYMRNKDFAIPFTNKNGETKYRVFYNQGFKRKEPSRSHVFDQIPNTSIITNTRTSLIDRLKACKCEMCGAEENLQMHHIRRLKDLKGKERWEVLMIGRKRKTLAVCVGCHRKIHNGTQD</sequence>
<comment type="similarity">
    <text evidence="1">Belongs to the bacterial reverse transcriptase family.</text>
</comment>
<evidence type="ECO:0000259" key="2">
    <source>
        <dbReference type="PROSITE" id="PS50878"/>
    </source>
</evidence>
<dbReference type="GO" id="GO:0003964">
    <property type="term" value="F:RNA-directed DNA polymerase activity"/>
    <property type="evidence" value="ECO:0007669"/>
    <property type="project" value="UniProtKB-KW"/>
</dbReference>
<dbReference type="InterPro" id="IPR051083">
    <property type="entry name" value="GrpII_Intron_Splice-Mob/Def"/>
</dbReference>
<keyword evidence="4" id="KW-1185">Reference proteome</keyword>
<evidence type="ECO:0000256" key="1">
    <source>
        <dbReference type="ARBA" id="ARBA00034120"/>
    </source>
</evidence>
<proteinExistence type="inferred from homology"/>
<dbReference type="Proteomes" id="UP000199656">
    <property type="component" value="Unassembled WGS sequence"/>
</dbReference>
<evidence type="ECO:0000313" key="3">
    <source>
        <dbReference type="EMBL" id="SEA89930.1"/>
    </source>
</evidence>
<evidence type="ECO:0000313" key="4">
    <source>
        <dbReference type="Proteomes" id="UP000199656"/>
    </source>
</evidence>